<evidence type="ECO:0000313" key="2">
    <source>
        <dbReference type="Proteomes" id="UP000005566"/>
    </source>
</evidence>
<accession>H7FUK9</accession>
<evidence type="ECO:0008006" key="3">
    <source>
        <dbReference type="Google" id="ProtNLM"/>
    </source>
</evidence>
<protein>
    <recommendedName>
        <fullName evidence="3">Transposase</fullName>
    </recommendedName>
</protein>
<dbReference type="AlphaFoldDB" id="H7FUK9"/>
<name>H7FUK9_FLAFP</name>
<sequence length="50" mass="6214">MCKFSELPFEKQKSFLKISCQLIDEKMMKWNRKKHFIYQKNVNRVLLINH</sequence>
<reference evidence="1 2" key="1">
    <citation type="journal article" date="2014" name="Acta Crystallogr. D">
        <title>Structure-based characterization and antifreeze properties of a hyperactive ice-binding protein from the Antarctic bacterium Flavobacterium frigoris PS1.</title>
        <authorList>
            <person name="Do H."/>
            <person name="Kim S.J."/>
            <person name="Kim H.J."/>
            <person name="Lee J.H."/>
        </authorList>
    </citation>
    <scope>NUCLEOTIDE SEQUENCE [LARGE SCALE GENOMIC DNA]</scope>
    <source>
        <strain evidence="1 2">PS1</strain>
    </source>
</reference>
<organism evidence="1 2">
    <name type="scientific">Flavobacterium frigoris (strain PS1)</name>
    <dbReference type="NCBI Taxonomy" id="1086011"/>
    <lineage>
        <taxon>Bacteria</taxon>
        <taxon>Pseudomonadati</taxon>
        <taxon>Bacteroidota</taxon>
        <taxon>Flavobacteriia</taxon>
        <taxon>Flavobacteriales</taxon>
        <taxon>Flavobacteriaceae</taxon>
        <taxon>Flavobacterium</taxon>
    </lineage>
</organism>
<dbReference type="STRING" id="1086011.HJ01_02824"/>
<dbReference type="EMBL" id="AHKF01000020">
    <property type="protein sequence ID" value="EIA07956.1"/>
    <property type="molecule type" value="Genomic_DNA"/>
</dbReference>
<proteinExistence type="predicted"/>
<keyword evidence="2" id="KW-1185">Reference proteome</keyword>
<evidence type="ECO:0000313" key="1">
    <source>
        <dbReference type="EMBL" id="EIA07956.1"/>
    </source>
</evidence>
<gene>
    <name evidence="1" type="ORF">HJ01_02824</name>
</gene>
<dbReference type="Proteomes" id="UP000005566">
    <property type="component" value="Unassembled WGS sequence"/>
</dbReference>
<comment type="caution">
    <text evidence="1">The sequence shown here is derived from an EMBL/GenBank/DDBJ whole genome shotgun (WGS) entry which is preliminary data.</text>
</comment>